<name>A0ABR6SCT6_ANAVA</name>
<proteinExistence type="predicted"/>
<keyword evidence="2" id="KW-1185">Reference proteome</keyword>
<dbReference type="Proteomes" id="UP000570851">
    <property type="component" value="Unassembled WGS sequence"/>
</dbReference>
<comment type="caution">
    <text evidence="1">The sequence shown here is derived from an EMBL/GenBank/DDBJ whole genome shotgun (WGS) entry which is preliminary data.</text>
</comment>
<reference evidence="1 2" key="1">
    <citation type="submission" date="2019-11" db="EMBL/GenBank/DDBJ databases">
        <title>Comparison of genomes from free-living endosymbiotic cyanobacteria isolated from Azolla.</title>
        <authorList>
            <person name="Thiel T."/>
            <person name="Pratte B."/>
        </authorList>
    </citation>
    <scope>NUCLEOTIDE SEQUENCE [LARGE SCALE GENOMIC DNA]</scope>
    <source>
        <strain evidence="1 2">N2B</strain>
    </source>
</reference>
<sequence length="104" mass="11325">MKPINSLTSACRYCRHYKPEGRRGGMCQQLGAPVQACWKACSLALPPFAPSWETLEDAWSLPDATPVLVESEPLVCNVENAVFAVTQEKTASTSEQAKAETVLI</sequence>
<protein>
    <submittedName>
        <fullName evidence="1">Uncharacterized protein</fullName>
    </submittedName>
</protein>
<dbReference type="GeneID" id="58722812"/>
<gene>
    <name evidence="1" type="ORF">GNE12_20080</name>
</gene>
<evidence type="ECO:0000313" key="1">
    <source>
        <dbReference type="EMBL" id="MBC1304215.1"/>
    </source>
</evidence>
<evidence type="ECO:0000313" key="2">
    <source>
        <dbReference type="Proteomes" id="UP000570851"/>
    </source>
</evidence>
<accession>A0ABR6SCT6</accession>
<organism evidence="1 2">
    <name type="scientific">Trichormus variabilis N2B</name>
    <dbReference type="NCBI Taxonomy" id="2681315"/>
    <lineage>
        <taxon>Bacteria</taxon>
        <taxon>Bacillati</taxon>
        <taxon>Cyanobacteriota</taxon>
        <taxon>Cyanophyceae</taxon>
        <taxon>Nostocales</taxon>
        <taxon>Nostocaceae</taxon>
        <taxon>Trichormus</taxon>
    </lineage>
</organism>
<dbReference type="EMBL" id="JACKZP010000095">
    <property type="protein sequence ID" value="MBC1304215.1"/>
    <property type="molecule type" value="Genomic_DNA"/>
</dbReference>
<dbReference type="RefSeq" id="WP_041455900.1">
    <property type="nucleotide sequence ID" value="NZ_JACKZP010000095.1"/>
</dbReference>